<comment type="caution">
    <text evidence="4">The sequence shown here is derived from an EMBL/GenBank/DDBJ whole genome shotgun (WGS) entry which is preliminary data.</text>
</comment>
<reference evidence="4 5" key="1">
    <citation type="submission" date="2020-06" db="EMBL/GenBank/DDBJ databases">
        <title>Actinomadura xiongansis sp. nov., isolated from soil of Baiyangdian.</title>
        <authorList>
            <person name="Zhang X."/>
        </authorList>
    </citation>
    <scope>NUCLEOTIDE SEQUENCE [LARGE SCALE GENOMIC DNA]</scope>
    <source>
        <strain evidence="4 5">HBUM206468</strain>
    </source>
</reference>
<feature type="transmembrane region" description="Helical" evidence="2">
    <location>
        <begin position="196"/>
        <end position="214"/>
    </location>
</feature>
<evidence type="ECO:0000313" key="4">
    <source>
        <dbReference type="EMBL" id="MBC6467696.1"/>
    </source>
</evidence>
<feature type="transmembrane region" description="Helical" evidence="2">
    <location>
        <begin position="20"/>
        <end position="41"/>
    </location>
</feature>
<organism evidence="4 5">
    <name type="scientific">Actinomadura alba</name>
    <dbReference type="NCBI Taxonomy" id="406431"/>
    <lineage>
        <taxon>Bacteria</taxon>
        <taxon>Bacillati</taxon>
        <taxon>Actinomycetota</taxon>
        <taxon>Actinomycetes</taxon>
        <taxon>Streptosporangiales</taxon>
        <taxon>Thermomonosporaceae</taxon>
        <taxon>Actinomadura</taxon>
    </lineage>
</organism>
<feature type="transmembrane region" description="Helical" evidence="2">
    <location>
        <begin position="165"/>
        <end position="184"/>
    </location>
</feature>
<feature type="transmembrane region" description="Helical" evidence="2">
    <location>
        <begin position="256"/>
        <end position="276"/>
    </location>
</feature>
<dbReference type="PANTHER" id="PTHR22911:SF37">
    <property type="entry name" value="THREONINE_HOMOSERINE EXPORTER RHTA"/>
    <property type="match status" value="1"/>
</dbReference>
<keyword evidence="2" id="KW-0472">Membrane</keyword>
<dbReference type="Pfam" id="PF00892">
    <property type="entry name" value="EamA"/>
    <property type="match status" value="1"/>
</dbReference>
<feature type="transmembrane region" description="Helical" evidence="2">
    <location>
        <begin position="116"/>
        <end position="136"/>
    </location>
</feature>
<evidence type="ECO:0000256" key="1">
    <source>
        <dbReference type="ARBA" id="ARBA00007362"/>
    </source>
</evidence>
<evidence type="ECO:0000259" key="3">
    <source>
        <dbReference type="Pfam" id="PF00892"/>
    </source>
</evidence>
<evidence type="ECO:0000256" key="2">
    <source>
        <dbReference type="SAM" id="Phobius"/>
    </source>
</evidence>
<accession>A0ABR7LSI9</accession>
<protein>
    <submittedName>
        <fullName evidence="4">EamA family transporter</fullName>
    </submittedName>
</protein>
<name>A0ABR7LSI9_9ACTN</name>
<keyword evidence="2" id="KW-1133">Transmembrane helix</keyword>
<feature type="transmembrane region" description="Helical" evidence="2">
    <location>
        <begin position="61"/>
        <end position="80"/>
    </location>
</feature>
<keyword evidence="2" id="KW-0812">Transmembrane</keyword>
<dbReference type="SUPFAM" id="SSF103481">
    <property type="entry name" value="Multidrug resistance efflux transporter EmrE"/>
    <property type="match status" value="2"/>
</dbReference>
<keyword evidence="5" id="KW-1185">Reference proteome</keyword>
<feature type="domain" description="EamA" evidence="3">
    <location>
        <begin position="166"/>
        <end position="298"/>
    </location>
</feature>
<dbReference type="InterPro" id="IPR000620">
    <property type="entry name" value="EamA_dom"/>
</dbReference>
<evidence type="ECO:0000313" key="5">
    <source>
        <dbReference type="Proteomes" id="UP000805614"/>
    </source>
</evidence>
<dbReference type="EMBL" id="JABVEC010000014">
    <property type="protein sequence ID" value="MBC6467696.1"/>
    <property type="molecule type" value="Genomic_DNA"/>
</dbReference>
<dbReference type="Proteomes" id="UP000805614">
    <property type="component" value="Unassembled WGS sequence"/>
</dbReference>
<gene>
    <name evidence="4" type="ORF">HKK74_19675</name>
</gene>
<feature type="transmembrane region" description="Helical" evidence="2">
    <location>
        <begin position="226"/>
        <end position="244"/>
    </location>
</feature>
<feature type="transmembrane region" description="Helical" evidence="2">
    <location>
        <begin position="143"/>
        <end position="159"/>
    </location>
</feature>
<sequence length="311" mass="32152">MALADTPDSYGRRGWFARRAPLFTLGAVPPPALILLGIVSVQVGAGLAKNLFDRLPPNGVVLLRLLTSAIVLGFLARRVLRTVLRDHSRGDLAVVAGFGLTLALMNFSIYQAMARIPLGVAVTIEFLGPLAVAIVASRRRVDLVWAALALLGVLLLARAGGDVTYIGIGFALLAGLCWAGYIMFSVATGQRFAGSTGLAIASIIGTAAMLPAGVASGGTALLTPELLLIGVGVGLLSSVIPYSLELEALRRVPARVFGILMSLEPAVAALVGLVILGEVLSAREWAAIGCVIIACVGSTRGEKDRPTAPEG</sequence>
<proteinExistence type="inferred from homology"/>
<feature type="transmembrane region" description="Helical" evidence="2">
    <location>
        <begin position="92"/>
        <end position="110"/>
    </location>
</feature>
<dbReference type="RefSeq" id="WP_187244703.1">
    <property type="nucleotide sequence ID" value="NZ_BAAAOK010000010.1"/>
</dbReference>
<comment type="similarity">
    <text evidence="1">Belongs to the EamA transporter family.</text>
</comment>
<dbReference type="InterPro" id="IPR037185">
    <property type="entry name" value="EmrE-like"/>
</dbReference>
<dbReference type="PANTHER" id="PTHR22911">
    <property type="entry name" value="ACYL-MALONYL CONDENSING ENZYME-RELATED"/>
    <property type="match status" value="1"/>
</dbReference>